<dbReference type="PROSITE" id="PS51257">
    <property type="entry name" value="PROKAR_LIPOPROTEIN"/>
    <property type="match status" value="1"/>
</dbReference>
<dbReference type="EMBL" id="CP113499">
    <property type="protein sequence ID" value="WFQ95323.1"/>
    <property type="molecule type" value="Genomic_DNA"/>
</dbReference>
<evidence type="ECO:0000256" key="1">
    <source>
        <dbReference type="SAM" id="MobiDB-lite"/>
    </source>
</evidence>
<evidence type="ECO:0000313" key="5">
    <source>
        <dbReference type="Proteomes" id="UP001214039"/>
    </source>
</evidence>
<keyword evidence="5" id="KW-1185">Reference proteome</keyword>
<evidence type="ECO:0000313" key="2">
    <source>
        <dbReference type="EMBL" id="WFQ93658.1"/>
    </source>
</evidence>
<feature type="compositionally biased region" description="Basic and acidic residues" evidence="1">
    <location>
        <begin position="111"/>
        <end position="122"/>
    </location>
</feature>
<accession>A0AAQ3HY27</accession>
<dbReference type="AlphaFoldDB" id="A0AAQ3HY27"/>
<organism evidence="3 4">
    <name type="scientific">Mycoplasma feriruminatoris</name>
    <dbReference type="NCBI Taxonomy" id="1179777"/>
    <lineage>
        <taxon>Bacteria</taxon>
        <taxon>Bacillati</taxon>
        <taxon>Mycoplasmatota</taxon>
        <taxon>Mollicutes</taxon>
        <taxon>Mycoplasmataceae</taxon>
        <taxon>Mycoplasma</taxon>
    </lineage>
</organism>
<protein>
    <submittedName>
        <fullName evidence="3">Prolipoprotein</fullName>
    </submittedName>
</protein>
<evidence type="ECO:0000313" key="3">
    <source>
        <dbReference type="EMBL" id="WFQ95323.1"/>
    </source>
</evidence>
<name>A0AAQ3HY27_9MOLU</name>
<dbReference type="EMBL" id="CP113498">
    <property type="protein sequence ID" value="WFQ93658.1"/>
    <property type="molecule type" value="Genomic_DNA"/>
</dbReference>
<dbReference type="NCBIfam" id="NF038029">
    <property type="entry name" value="LP_plasma"/>
    <property type="match status" value="1"/>
</dbReference>
<dbReference type="Proteomes" id="UP001178740">
    <property type="component" value="Chromosome"/>
</dbReference>
<sequence length="234" mass="26753">MKKLVTILGSIGLIATTGITVVACKMPSELKQKLEEPKEDHKMGKQPNSKSNPGKPDEKPSPSQPKNKPHSSETQPRELEQSENNNNSNGHPKEEPPQADEPQNDEPQGGEPRENDEAFKKNNEKNFGLIKKYGEEFNEFLISSEDKLETLNNDENNTPLLKILGNIGTLYERIKEYPSLTDFESKLKSEFDKQKDKMKSFSEFLKDLYEQWDEIVSEYEKEKGRIVELLKSNI</sequence>
<proteinExistence type="predicted"/>
<dbReference type="Proteomes" id="UP001214039">
    <property type="component" value="Chromosome"/>
</dbReference>
<dbReference type="RefSeq" id="WP_278299810.1">
    <property type="nucleotide sequence ID" value="NZ_CP113498.1"/>
</dbReference>
<dbReference type="InterPro" id="IPR054816">
    <property type="entry name" value="Lipoprotein_mollicutes-type_CS"/>
</dbReference>
<reference evidence="3 5" key="1">
    <citation type="submission" date="2022-11" db="EMBL/GenBank/DDBJ databases">
        <title>Comparative genomic analysis of Mycoplasma feriruminatoris and the Mycoplasma mycoides cluster.</title>
        <authorList>
            <person name="Baby V."/>
            <person name="Ambroset C."/>
            <person name="Gaurivaud P."/>
            <person name="Boury C."/>
            <person name="Guichoux E."/>
            <person name="Lartigue C."/>
            <person name="Tardy F."/>
            <person name="Sirand-Pugnet P."/>
        </authorList>
    </citation>
    <scope>NUCLEOTIDE SEQUENCE</scope>
    <source>
        <strain evidence="2 5">L15181</strain>
        <strain evidence="3">L15407</strain>
    </source>
</reference>
<feature type="compositionally biased region" description="Basic and acidic residues" evidence="1">
    <location>
        <begin position="32"/>
        <end position="43"/>
    </location>
</feature>
<dbReference type="NCBIfam" id="NF045726">
    <property type="entry name" value="XXplasma_LP"/>
    <property type="match status" value="1"/>
</dbReference>
<feature type="region of interest" description="Disordered" evidence="1">
    <location>
        <begin position="32"/>
        <end position="122"/>
    </location>
</feature>
<evidence type="ECO:0000313" key="4">
    <source>
        <dbReference type="Proteomes" id="UP001178740"/>
    </source>
</evidence>
<gene>
    <name evidence="3" type="primary">lpp_7</name>
    <name evidence="2" type="synonym">lpp_8</name>
    <name evidence="2" type="ORF">MFERI15181_00578</name>
    <name evidence="3" type="ORF">MFERI15407_00583</name>
</gene>